<dbReference type="PANTHER" id="PTHR43863:SF2">
    <property type="entry name" value="MALTASE-GLUCOAMYLASE"/>
    <property type="match status" value="1"/>
</dbReference>
<dbReference type="PANTHER" id="PTHR43863">
    <property type="entry name" value="HYDROLASE, PUTATIVE (AFU_ORTHOLOGUE AFUA_1G03140)-RELATED"/>
    <property type="match status" value="1"/>
</dbReference>
<keyword evidence="5" id="KW-1185">Reference proteome</keyword>
<dbReference type="EMBL" id="JBHUHZ010000001">
    <property type="protein sequence ID" value="MFD2162298.1"/>
    <property type="molecule type" value="Genomic_DNA"/>
</dbReference>
<proteinExistence type="inferred from homology"/>
<keyword evidence="2" id="KW-0326">Glycosidase</keyword>
<dbReference type="Gene3D" id="3.20.20.80">
    <property type="entry name" value="Glycosidases"/>
    <property type="match status" value="1"/>
</dbReference>
<dbReference type="InterPro" id="IPR017853">
    <property type="entry name" value="GH"/>
</dbReference>
<dbReference type="InterPro" id="IPR011658">
    <property type="entry name" value="PA14_dom"/>
</dbReference>
<dbReference type="Gene3D" id="2.60.120.380">
    <property type="match status" value="1"/>
</dbReference>
<dbReference type="SMART" id="SM00758">
    <property type="entry name" value="PA14"/>
    <property type="match status" value="1"/>
</dbReference>
<dbReference type="InterPro" id="IPR000322">
    <property type="entry name" value="Glyco_hydro_31_TIM"/>
</dbReference>
<comment type="caution">
    <text evidence="4">The sequence shown here is derived from an EMBL/GenBank/DDBJ whole genome shotgun (WGS) entry which is preliminary data.</text>
</comment>
<feature type="domain" description="PA14" evidence="3">
    <location>
        <begin position="7"/>
        <end position="153"/>
    </location>
</feature>
<dbReference type="Gene3D" id="2.60.40.1760">
    <property type="entry name" value="glycosyl hydrolase (family 31)"/>
    <property type="match status" value="1"/>
</dbReference>
<dbReference type="PROSITE" id="PS51820">
    <property type="entry name" value="PA14"/>
    <property type="match status" value="1"/>
</dbReference>
<reference evidence="5" key="1">
    <citation type="journal article" date="2019" name="Int. J. Syst. Evol. Microbiol.">
        <title>The Global Catalogue of Microorganisms (GCM) 10K type strain sequencing project: providing services to taxonomists for standard genome sequencing and annotation.</title>
        <authorList>
            <consortium name="The Broad Institute Genomics Platform"/>
            <consortium name="The Broad Institute Genome Sequencing Center for Infectious Disease"/>
            <person name="Wu L."/>
            <person name="Ma J."/>
        </authorList>
    </citation>
    <scope>NUCLEOTIDE SEQUENCE [LARGE SCALE GENOMIC DNA]</scope>
    <source>
        <strain evidence="5">KCTC 42217</strain>
    </source>
</reference>
<evidence type="ECO:0000259" key="3">
    <source>
        <dbReference type="PROSITE" id="PS51820"/>
    </source>
</evidence>
<dbReference type="InterPro" id="IPR051816">
    <property type="entry name" value="Glycosyl_Hydrolase_31"/>
</dbReference>
<dbReference type="Proteomes" id="UP001597387">
    <property type="component" value="Unassembled WGS sequence"/>
</dbReference>
<evidence type="ECO:0000313" key="4">
    <source>
        <dbReference type="EMBL" id="MFD2162298.1"/>
    </source>
</evidence>
<organism evidence="4 5">
    <name type="scientific">Paradesertivirga mongoliensis</name>
    <dbReference type="NCBI Taxonomy" id="2100740"/>
    <lineage>
        <taxon>Bacteria</taxon>
        <taxon>Pseudomonadati</taxon>
        <taxon>Bacteroidota</taxon>
        <taxon>Sphingobacteriia</taxon>
        <taxon>Sphingobacteriales</taxon>
        <taxon>Sphingobacteriaceae</taxon>
        <taxon>Paradesertivirga</taxon>
    </lineage>
</organism>
<evidence type="ECO:0000313" key="5">
    <source>
        <dbReference type="Proteomes" id="UP001597387"/>
    </source>
</evidence>
<evidence type="ECO:0000256" key="2">
    <source>
        <dbReference type="RuleBase" id="RU361185"/>
    </source>
</evidence>
<dbReference type="RefSeq" id="WP_255903895.1">
    <property type="nucleotide sequence ID" value="NZ_JAFMZO010000003.1"/>
</dbReference>
<sequence>MKLYSREGERGWLTATYLNRDNQDEVFFQRPESKIEYSFLNDQKNFPEGVKLDKSKVIWEGSFEPAKSGLHQFKLKYGGYVKVWIDENLVADRWRQGWNPATATIDQDLIQGKRYKIKIEWIPDGTECYIALNFLSPVPSNLKNDFAFASEAGDNIDYYFVYGKNADEVISGYRRLTGKATMMPSWAMGLWQSRERYKSQDEILETVKTFREKQVPLDNIVLDWSYWKEAEWGSQSFDEERFPDAKEMISTLHDKYNTRFMISVWAKFYEGIENYKQLDKQN</sequence>
<accession>A0ABW4ZJQ8</accession>
<dbReference type="SUPFAM" id="SSF56988">
    <property type="entry name" value="Anthrax protective antigen"/>
    <property type="match status" value="1"/>
</dbReference>
<dbReference type="InterPro" id="IPR037524">
    <property type="entry name" value="PA14/GLEYA"/>
</dbReference>
<name>A0ABW4ZJQ8_9SPHI</name>
<protein>
    <submittedName>
        <fullName evidence="4">TIM-barrel domain-containing protein</fullName>
    </submittedName>
</protein>
<dbReference type="Pfam" id="PF01055">
    <property type="entry name" value="Glyco_hydro_31_2nd"/>
    <property type="match status" value="1"/>
</dbReference>
<evidence type="ECO:0000256" key="1">
    <source>
        <dbReference type="ARBA" id="ARBA00007806"/>
    </source>
</evidence>
<dbReference type="Pfam" id="PF07691">
    <property type="entry name" value="PA14"/>
    <property type="match status" value="1"/>
</dbReference>
<comment type="similarity">
    <text evidence="1 2">Belongs to the glycosyl hydrolase 31 family.</text>
</comment>
<keyword evidence="2" id="KW-0378">Hydrolase</keyword>
<gene>
    <name evidence="4" type="ORF">ACFSJU_07825</name>
</gene>
<dbReference type="SUPFAM" id="SSF51445">
    <property type="entry name" value="(Trans)glycosidases"/>
    <property type="match status" value="1"/>
</dbReference>